<dbReference type="Gene3D" id="1.10.1200.10">
    <property type="entry name" value="ACP-like"/>
    <property type="match status" value="1"/>
</dbReference>
<evidence type="ECO:0000313" key="3">
    <source>
        <dbReference type="Proteomes" id="UP000534870"/>
    </source>
</evidence>
<feature type="domain" description="Carrier" evidence="1">
    <location>
        <begin position="1"/>
        <end position="80"/>
    </location>
</feature>
<gene>
    <name evidence="2" type="ORF">HUK84_02700</name>
</gene>
<dbReference type="SUPFAM" id="SSF47336">
    <property type="entry name" value="ACP-like"/>
    <property type="match status" value="1"/>
</dbReference>
<dbReference type="RefSeq" id="WP_176638855.1">
    <property type="nucleotide sequence ID" value="NZ_JABXXP010000015.1"/>
</dbReference>
<dbReference type="Proteomes" id="UP000534870">
    <property type="component" value="Unassembled WGS sequence"/>
</dbReference>
<protein>
    <submittedName>
        <fullName evidence="2">Acyl carrier protein</fullName>
    </submittedName>
</protein>
<dbReference type="InterPro" id="IPR036736">
    <property type="entry name" value="ACP-like_sf"/>
</dbReference>
<organism evidence="2 3">
    <name type="scientific">Nguyenibacter vanlangensis</name>
    <dbReference type="NCBI Taxonomy" id="1216886"/>
    <lineage>
        <taxon>Bacteria</taxon>
        <taxon>Pseudomonadati</taxon>
        <taxon>Pseudomonadota</taxon>
        <taxon>Alphaproteobacteria</taxon>
        <taxon>Acetobacterales</taxon>
        <taxon>Acetobacteraceae</taxon>
        <taxon>Nguyenibacter</taxon>
    </lineage>
</organism>
<comment type="caution">
    <text evidence="2">The sequence shown here is derived from an EMBL/GenBank/DDBJ whole genome shotgun (WGS) entry which is preliminary data.</text>
</comment>
<dbReference type="EMBL" id="JABXXP010000015">
    <property type="protein sequence ID" value="NVN10068.1"/>
    <property type="molecule type" value="Genomic_DNA"/>
</dbReference>
<sequence length="81" mass="9311">MGIEQRIKEILVSDVYVEVPVHEIQVDDSMRDVLGVDSLGFVELKDQVEKEYNINIEDADFTPENFGTIRSLTSLIERLRT</sequence>
<dbReference type="PROSITE" id="PS50075">
    <property type="entry name" value="CARRIER"/>
    <property type="match status" value="1"/>
</dbReference>
<evidence type="ECO:0000313" key="2">
    <source>
        <dbReference type="EMBL" id="NVN10068.1"/>
    </source>
</evidence>
<name>A0A7Y7ITJ6_9PROT</name>
<accession>A0A7Y7ITJ6</accession>
<dbReference type="Pfam" id="PF00550">
    <property type="entry name" value="PP-binding"/>
    <property type="match status" value="1"/>
</dbReference>
<dbReference type="InterPro" id="IPR009081">
    <property type="entry name" value="PP-bd_ACP"/>
</dbReference>
<evidence type="ECO:0000259" key="1">
    <source>
        <dbReference type="PROSITE" id="PS50075"/>
    </source>
</evidence>
<dbReference type="AlphaFoldDB" id="A0A7Y7ITJ6"/>
<proteinExistence type="predicted"/>
<reference evidence="2 3" key="1">
    <citation type="submission" date="2020-06" db="EMBL/GenBank/DDBJ databases">
        <title>Description of novel acetic acid bacteria.</title>
        <authorList>
            <person name="Sombolestani A."/>
        </authorList>
    </citation>
    <scope>NUCLEOTIDE SEQUENCE [LARGE SCALE GENOMIC DNA]</scope>
    <source>
        <strain evidence="2 3">LMG 31431</strain>
    </source>
</reference>